<accession>A0A4S8R7R2</accession>
<dbReference type="EMBL" id="PQXL01000062">
    <property type="protein sequence ID" value="THV52992.1"/>
    <property type="molecule type" value="Genomic_DNA"/>
</dbReference>
<evidence type="ECO:0000313" key="2">
    <source>
        <dbReference type="Proteomes" id="UP000308671"/>
    </source>
</evidence>
<protein>
    <submittedName>
        <fullName evidence="1">Uncharacterized protein</fullName>
    </submittedName>
</protein>
<keyword evidence="2" id="KW-1185">Reference proteome</keyword>
<proteinExistence type="predicted"/>
<dbReference type="AlphaFoldDB" id="A0A4S8R7R2"/>
<reference evidence="1 2" key="1">
    <citation type="submission" date="2017-12" db="EMBL/GenBank/DDBJ databases">
        <title>Comparative genomics of Botrytis spp.</title>
        <authorList>
            <person name="Valero-Jimenez C.A."/>
            <person name="Tapia P."/>
            <person name="Veloso J."/>
            <person name="Silva-Moreno E."/>
            <person name="Staats M."/>
            <person name="Valdes J.H."/>
            <person name="Van Kan J.A.L."/>
        </authorList>
    </citation>
    <scope>NUCLEOTIDE SEQUENCE [LARGE SCALE GENOMIC DNA]</scope>
    <source>
        <strain evidence="1 2">MUCL435</strain>
    </source>
</reference>
<comment type="caution">
    <text evidence="1">The sequence shown here is derived from an EMBL/GenBank/DDBJ whole genome shotgun (WGS) entry which is preliminary data.</text>
</comment>
<dbReference type="Proteomes" id="UP000308671">
    <property type="component" value="Unassembled WGS sequence"/>
</dbReference>
<sequence length="74" mass="8508">MRKTWHESQKLKLKLKLRCFPRLVDGAKNSIPVHLIELSHRAYGEMALAESVNPNHLFDLNSVRVETQVGQEQA</sequence>
<name>A0A4S8R7R2_9HELO</name>
<organism evidence="1 2">
    <name type="scientific">Botrytis galanthina</name>
    <dbReference type="NCBI Taxonomy" id="278940"/>
    <lineage>
        <taxon>Eukaryota</taxon>
        <taxon>Fungi</taxon>
        <taxon>Dikarya</taxon>
        <taxon>Ascomycota</taxon>
        <taxon>Pezizomycotina</taxon>
        <taxon>Leotiomycetes</taxon>
        <taxon>Helotiales</taxon>
        <taxon>Sclerotiniaceae</taxon>
        <taxon>Botrytis</taxon>
    </lineage>
</organism>
<evidence type="ECO:0000313" key="1">
    <source>
        <dbReference type="EMBL" id="THV52992.1"/>
    </source>
</evidence>
<gene>
    <name evidence="1" type="ORF">BGAL_0062g00080</name>
</gene>